<accession>A0A0G3VPV7</accession>
<keyword evidence="3" id="KW-0150">Chloroplast</keyword>
<keyword evidence="3" id="KW-0934">Plastid</keyword>
<dbReference type="Pfam" id="PF08388">
    <property type="entry name" value="GIIM"/>
    <property type="match status" value="1"/>
</dbReference>
<evidence type="ECO:0000256" key="1">
    <source>
        <dbReference type="SAM" id="Phobius"/>
    </source>
</evidence>
<dbReference type="InterPro" id="IPR013597">
    <property type="entry name" value="Mat_intron_G2"/>
</dbReference>
<sequence>MLTSLVARCKALRDTLHFYDPCFFIPNINEKEKFSVIFKLGNVSDFQTMENFIVSKKKSLSYFFSDIDLLARCTETLICYSFLPISESTKEKISIDFKIYRTSHEIYLNLKRKFSKKFKNFWFICFNFSLEKKTQTWIKKNIPVQKNLLQILLKSSLSSNSERIKNITLYGNNTYLYLLNFLLNGLVKIFEFYLIRKHSRNLLKKDKKASKNSQFIHFLNSITIFTKNIESLKGLERILFEFFSIRNLKISEKRLIFNFKELNSGFNLLGINFYLSQSGSCLTKFSIDLIRLHKAKIKGIIKNSNNIDVASLILSINKIIIIWSAEYNCINSFWDVCGELDVYVYKLLWKWAKKRHPRRNNKWIYSKYWKVFLGNWKFFSYENNKGNIVYLRSHYFPNTSFHHLPLYTNLYDILDSTKLANSYFNKFKNLFSGIYRILWKKQNGCCFLCKKPFFFVTITSIKIWKIRGRNNFLANLVLVHNHCVH</sequence>
<proteinExistence type="predicted"/>
<dbReference type="AlphaFoldDB" id="A0A0G3VPV7"/>
<organism evidence="3">
    <name type="scientific">Trachelomonas volvocina</name>
    <dbReference type="NCBI Taxonomy" id="103340"/>
    <lineage>
        <taxon>Eukaryota</taxon>
        <taxon>Discoba</taxon>
        <taxon>Euglenozoa</taxon>
        <taxon>Euglenida</taxon>
        <taxon>Spirocuta</taxon>
        <taxon>Euglenophyceae</taxon>
        <taxon>Euglenales</taxon>
        <taxon>Euglenaceae</taxon>
        <taxon>Trachelomonas</taxon>
    </lineage>
</organism>
<feature type="transmembrane region" description="Helical" evidence="1">
    <location>
        <begin position="175"/>
        <end position="195"/>
    </location>
</feature>
<feature type="domain" description="Group II intron maturase-specific" evidence="2">
    <location>
        <begin position="293"/>
        <end position="369"/>
    </location>
</feature>
<reference evidence="3" key="1">
    <citation type="journal article" date="2015" name="J. Eukaryot. Microbiol.">
        <title>Chloroplast Genome Evolution in the Euglenaceae.</title>
        <authorList>
            <person name="Bennett M.S."/>
            <person name="Triemer R.E."/>
        </authorList>
    </citation>
    <scope>NUCLEOTIDE SEQUENCE</scope>
    <source>
        <strain evidence="3">UTEX 1327</strain>
    </source>
</reference>
<dbReference type="GeneID" id="24571460"/>
<evidence type="ECO:0000313" key="3">
    <source>
        <dbReference type="EMBL" id="AKL82433.1"/>
    </source>
</evidence>
<protein>
    <submittedName>
        <fullName evidence="3">RoaA</fullName>
    </submittedName>
</protein>
<keyword evidence="1" id="KW-0472">Membrane</keyword>
<keyword evidence="1" id="KW-1133">Transmembrane helix</keyword>
<dbReference type="RefSeq" id="YP_009145520.1">
    <property type="nucleotide sequence ID" value="NC_027288.1"/>
</dbReference>
<evidence type="ECO:0000259" key="2">
    <source>
        <dbReference type="Pfam" id="PF08388"/>
    </source>
</evidence>
<keyword evidence="1" id="KW-0812">Transmembrane</keyword>
<name>A0A0G3VPV7_9EUGL</name>
<dbReference type="EMBL" id="KP686077">
    <property type="protein sequence ID" value="AKL82433.1"/>
    <property type="molecule type" value="Genomic_DNA"/>
</dbReference>
<gene>
    <name evidence="3" type="primary">roaA</name>
</gene>
<geneLocation type="chloroplast" evidence="3"/>